<name>A0AAD5JLM4_9FUNG</name>
<proteinExistence type="predicted"/>
<reference evidence="2" key="2">
    <citation type="submission" date="2023-02" db="EMBL/GenBank/DDBJ databases">
        <authorList>
            <consortium name="DOE Joint Genome Institute"/>
            <person name="Mondo S.J."/>
            <person name="Chang Y."/>
            <person name="Wang Y."/>
            <person name="Ahrendt S."/>
            <person name="Andreopoulos W."/>
            <person name="Barry K."/>
            <person name="Beard J."/>
            <person name="Benny G.L."/>
            <person name="Blankenship S."/>
            <person name="Bonito G."/>
            <person name="Cuomo C."/>
            <person name="Desiro A."/>
            <person name="Gervers K.A."/>
            <person name="Hundley H."/>
            <person name="Kuo A."/>
            <person name="LaButti K."/>
            <person name="Lang B.F."/>
            <person name="Lipzen A."/>
            <person name="O'Donnell K."/>
            <person name="Pangilinan J."/>
            <person name="Reynolds N."/>
            <person name="Sandor L."/>
            <person name="Smith M.W."/>
            <person name="Tsang A."/>
            <person name="Grigoriev I.V."/>
            <person name="Stajich J.E."/>
            <person name="Spatafora J.W."/>
        </authorList>
    </citation>
    <scope>NUCLEOTIDE SEQUENCE</scope>
    <source>
        <strain evidence="2">RSA 2281</strain>
    </source>
</reference>
<dbReference type="Proteomes" id="UP001209540">
    <property type="component" value="Unassembled WGS sequence"/>
</dbReference>
<keyword evidence="3" id="KW-1185">Reference proteome</keyword>
<organism evidence="2 3">
    <name type="scientific">Phascolomyces articulosus</name>
    <dbReference type="NCBI Taxonomy" id="60185"/>
    <lineage>
        <taxon>Eukaryota</taxon>
        <taxon>Fungi</taxon>
        <taxon>Fungi incertae sedis</taxon>
        <taxon>Mucoromycota</taxon>
        <taxon>Mucoromycotina</taxon>
        <taxon>Mucoromycetes</taxon>
        <taxon>Mucorales</taxon>
        <taxon>Lichtheimiaceae</taxon>
        <taxon>Phascolomyces</taxon>
    </lineage>
</organism>
<protein>
    <submittedName>
        <fullName evidence="2">Uncharacterized protein</fullName>
    </submittedName>
</protein>
<evidence type="ECO:0000313" key="3">
    <source>
        <dbReference type="Proteomes" id="UP001209540"/>
    </source>
</evidence>
<dbReference type="EMBL" id="JAIXMP010000058">
    <property type="protein sequence ID" value="KAI9244574.1"/>
    <property type="molecule type" value="Genomic_DNA"/>
</dbReference>
<feature type="region of interest" description="Disordered" evidence="1">
    <location>
        <begin position="65"/>
        <end position="90"/>
    </location>
</feature>
<reference evidence="2" key="1">
    <citation type="journal article" date="2022" name="IScience">
        <title>Evolution of zygomycete secretomes and the origins of terrestrial fungal ecologies.</title>
        <authorList>
            <person name="Chang Y."/>
            <person name="Wang Y."/>
            <person name="Mondo S."/>
            <person name="Ahrendt S."/>
            <person name="Andreopoulos W."/>
            <person name="Barry K."/>
            <person name="Beard J."/>
            <person name="Benny G.L."/>
            <person name="Blankenship S."/>
            <person name="Bonito G."/>
            <person name="Cuomo C."/>
            <person name="Desiro A."/>
            <person name="Gervers K.A."/>
            <person name="Hundley H."/>
            <person name="Kuo A."/>
            <person name="LaButti K."/>
            <person name="Lang B.F."/>
            <person name="Lipzen A."/>
            <person name="O'Donnell K."/>
            <person name="Pangilinan J."/>
            <person name="Reynolds N."/>
            <person name="Sandor L."/>
            <person name="Smith M.E."/>
            <person name="Tsang A."/>
            <person name="Grigoriev I.V."/>
            <person name="Stajich J.E."/>
            <person name="Spatafora J.W."/>
        </authorList>
    </citation>
    <scope>NUCLEOTIDE SEQUENCE</scope>
    <source>
        <strain evidence="2">RSA 2281</strain>
    </source>
</reference>
<feature type="compositionally biased region" description="Polar residues" evidence="1">
    <location>
        <begin position="157"/>
        <end position="180"/>
    </location>
</feature>
<accession>A0AAD5JLM4</accession>
<comment type="caution">
    <text evidence="2">The sequence shown here is derived from an EMBL/GenBank/DDBJ whole genome shotgun (WGS) entry which is preliminary data.</text>
</comment>
<sequence length="214" mass="23456">MQTDTTTTTKKTTTPCPKCASALQDFSVNFSYKVLMCENVKCPYPFDQPTANSFLVKDNSIPKIDKKNKGKHVRSSDCVPSTAPENPITDAPIQNNTTMINSDKEIALPETVATTSNYSLQDIEHLLQNEDMATTTTTTTSEFDTSSIQDLEQFFSSDSVSPEGSENGQPEQSCVTTPIDDQSGLFNGLDQILGDNWNKECDPFSTELDSLLGL</sequence>
<gene>
    <name evidence="2" type="ORF">BDA99DRAFT_566199</name>
</gene>
<evidence type="ECO:0000256" key="1">
    <source>
        <dbReference type="SAM" id="MobiDB-lite"/>
    </source>
</evidence>
<feature type="region of interest" description="Disordered" evidence="1">
    <location>
        <begin position="157"/>
        <end position="181"/>
    </location>
</feature>
<evidence type="ECO:0000313" key="2">
    <source>
        <dbReference type="EMBL" id="KAI9244574.1"/>
    </source>
</evidence>
<dbReference type="AlphaFoldDB" id="A0AAD5JLM4"/>